<feature type="compositionally biased region" description="Basic and acidic residues" evidence="4">
    <location>
        <begin position="1"/>
        <end position="10"/>
    </location>
</feature>
<dbReference type="GeneID" id="19161900"/>
<proteinExistence type="inferred from homology"/>
<organism evidence="5 6">
    <name type="scientific">Capronia coronata CBS 617.96</name>
    <dbReference type="NCBI Taxonomy" id="1182541"/>
    <lineage>
        <taxon>Eukaryota</taxon>
        <taxon>Fungi</taxon>
        <taxon>Dikarya</taxon>
        <taxon>Ascomycota</taxon>
        <taxon>Pezizomycotina</taxon>
        <taxon>Eurotiomycetes</taxon>
        <taxon>Chaetothyriomycetidae</taxon>
        <taxon>Chaetothyriales</taxon>
        <taxon>Herpotrichiellaceae</taxon>
        <taxon>Capronia</taxon>
    </lineage>
</organism>
<dbReference type="HOGENOM" id="CLU_007550_0_0_1"/>
<evidence type="ECO:0000256" key="1">
    <source>
        <dbReference type="ARBA" id="ARBA00004123"/>
    </source>
</evidence>
<dbReference type="Proteomes" id="UP000019484">
    <property type="component" value="Unassembled WGS sequence"/>
</dbReference>
<evidence type="ECO:0008006" key="7">
    <source>
        <dbReference type="Google" id="ProtNLM"/>
    </source>
</evidence>
<evidence type="ECO:0000256" key="4">
    <source>
        <dbReference type="SAM" id="MobiDB-lite"/>
    </source>
</evidence>
<feature type="region of interest" description="Disordered" evidence="4">
    <location>
        <begin position="1"/>
        <end position="46"/>
    </location>
</feature>
<evidence type="ECO:0000256" key="2">
    <source>
        <dbReference type="ARBA" id="ARBA00009265"/>
    </source>
</evidence>
<protein>
    <recommendedName>
        <fullName evidence="7">DUF1740-domain-containing protein</fullName>
    </recommendedName>
</protein>
<comment type="similarity">
    <text evidence="2">Belongs to the NRDE2 family.</text>
</comment>
<dbReference type="Gene3D" id="1.25.40.10">
    <property type="entry name" value="Tetratricopeptide repeat domain"/>
    <property type="match status" value="1"/>
</dbReference>
<comment type="caution">
    <text evidence="5">The sequence shown here is derived from an EMBL/GenBank/DDBJ whole genome shotgun (WGS) entry which is preliminary data.</text>
</comment>
<gene>
    <name evidence="5" type="ORF">A1O1_07038</name>
</gene>
<dbReference type="PANTHER" id="PTHR13471:SF0">
    <property type="entry name" value="NUCLEAR EXOSOME REGULATOR NRDE2"/>
    <property type="match status" value="1"/>
</dbReference>
<dbReference type="OrthoDB" id="297219at2759"/>
<feature type="compositionally biased region" description="Basic and acidic residues" evidence="4">
    <location>
        <begin position="35"/>
        <end position="46"/>
    </location>
</feature>
<dbReference type="GO" id="GO:0031048">
    <property type="term" value="P:regulatory ncRNA-mediated heterochromatin formation"/>
    <property type="evidence" value="ECO:0007669"/>
    <property type="project" value="TreeGrafter"/>
</dbReference>
<evidence type="ECO:0000256" key="3">
    <source>
        <dbReference type="ARBA" id="ARBA00023242"/>
    </source>
</evidence>
<dbReference type="STRING" id="1182541.W9Y1C6"/>
<dbReference type="RefSeq" id="XP_007726101.1">
    <property type="nucleotide sequence ID" value="XM_007727911.1"/>
</dbReference>
<evidence type="ECO:0000313" key="6">
    <source>
        <dbReference type="Proteomes" id="UP000019484"/>
    </source>
</evidence>
<sequence length="1002" mass="114085">MRSFKHDSPGARRKTPHHLPSATNTPQWSSQPHKPGPDAHRRDATSLFVEDRKGDRQNLAYGSLDRYAVPRYRACGGGAVLGLGPKYRITRRTETRYEVENVELDSTRRTRRQSLLSNMVNDDSATVRPIPAANNLDDLQKGFLRFEHGHSRKRKRTGTRLDEGLSESEGESSTSLDPENTSETEDPFETFKKDPVHQRHMELSRATVETPQDFRVWLAFIDYQQTSFGYEHGSRGLGMTSGRSLIDLRLSLYEQALSHVKDPEGRQTLILGMMQEGSKIWDAEKQASQWRTFLNKDSSFDLWILYLNFMQSNQVRFTFETCLGIYKTCLKNFQDVEVERRRDSHCIYLLLRCTLYLWQSGFTEQAVGIWQALFEYNLFRPQNSTSEEPLESFHQFWASEVARIGEEGATGWSSMTSAELDAKSDKQNPHTPTLDFAAWGAAENDLGRCAGLPARSLDDVSEADPYRVLLFADIKDFLFTPGTQEGLRMLQDAFLLFAGLPALSTLPETRNWKGDPFVYDHSYSVPDWRMSIERHGDQFHMRESFSGGNSSSPLGDLSRPRTLAELHLDFVRRFLLQASTSPRRGGCDESLAGYAIAMEACLDLKSAKKQAKVFLKQNPDSLPLYNTYAVLEYRLGNFEAAERVWSTATSMRASLGPDAENAVSPLWRAWVYSYMTRNRYHEAEVLLGMLTDRQVDVSKLQTVVPGDHAQSIAIRIKTEQYLQNQFESLLSKLDTRLLPDLVDVLALQRYLTRGLSPEAALEIYEHCLEAIVGRGAWDTAGVEAIHENRARLLHSHATTFGKPYKPKEFCLVLTESVRAFPDNSFLLMLQHHYAQKSGLFDRLRQADSRAQATQRNHRVTDSVIPCIFGLSTELGRPSYAGSTNHSIRSAFRRATDQSEVGYHCVFVWKAYMMWELSVVSGEKSDIGQRMTAAEAKKRHGLQMVTDVFYSSLRACPWSKELYMLAFTQQTLRNSLGHQGLKQVYESMQDRGLRLHVDLSEQF</sequence>
<feature type="compositionally biased region" description="Polar residues" evidence="4">
    <location>
        <begin position="21"/>
        <end position="32"/>
    </location>
</feature>
<dbReference type="AlphaFoldDB" id="W9Y1C6"/>
<feature type="region of interest" description="Disordered" evidence="4">
    <location>
        <begin position="149"/>
        <end position="196"/>
    </location>
</feature>
<dbReference type="SUPFAM" id="SSF48452">
    <property type="entry name" value="TPR-like"/>
    <property type="match status" value="1"/>
</dbReference>
<dbReference type="InterPro" id="IPR011990">
    <property type="entry name" value="TPR-like_helical_dom_sf"/>
</dbReference>
<evidence type="ECO:0000313" key="5">
    <source>
        <dbReference type="EMBL" id="EXJ83415.1"/>
    </source>
</evidence>
<dbReference type="GO" id="GO:0071013">
    <property type="term" value="C:catalytic step 2 spliceosome"/>
    <property type="evidence" value="ECO:0007669"/>
    <property type="project" value="TreeGrafter"/>
</dbReference>
<keyword evidence="6" id="KW-1185">Reference proteome</keyword>
<dbReference type="GO" id="GO:1902369">
    <property type="term" value="P:negative regulation of RNA catabolic process"/>
    <property type="evidence" value="ECO:0007669"/>
    <property type="project" value="TreeGrafter"/>
</dbReference>
<dbReference type="EMBL" id="AMWN01000006">
    <property type="protein sequence ID" value="EXJ83415.1"/>
    <property type="molecule type" value="Genomic_DNA"/>
</dbReference>
<name>W9Y1C6_9EURO</name>
<keyword evidence="3" id="KW-0539">Nucleus</keyword>
<dbReference type="eggNOG" id="KOG1972">
    <property type="taxonomic scope" value="Eukaryota"/>
</dbReference>
<dbReference type="PANTHER" id="PTHR13471">
    <property type="entry name" value="TETRATRICOPEPTIDE-LIKE HELICAL"/>
    <property type="match status" value="1"/>
</dbReference>
<comment type="subcellular location">
    <subcellularLocation>
        <location evidence="1">Nucleus</location>
    </subcellularLocation>
</comment>
<accession>W9Y1C6</accession>
<reference evidence="5 6" key="1">
    <citation type="submission" date="2013-03" db="EMBL/GenBank/DDBJ databases">
        <title>The Genome Sequence of Capronia coronata CBS 617.96.</title>
        <authorList>
            <consortium name="The Broad Institute Genomics Platform"/>
            <person name="Cuomo C."/>
            <person name="de Hoog S."/>
            <person name="Gorbushina A."/>
            <person name="Walker B."/>
            <person name="Young S.K."/>
            <person name="Zeng Q."/>
            <person name="Gargeya S."/>
            <person name="Fitzgerald M."/>
            <person name="Haas B."/>
            <person name="Abouelleil A."/>
            <person name="Allen A.W."/>
            <person name="Alvarado L."/>
            <person name="Arachchi H.M."/>
            <person name="Berlin A.M."/>
            <person name="Chapman S.B."/>
            <person name="Gainer-Dewar J."/>
            <person name="Goldberg J."/>
            <person name="Griggs A."/>
            <person name="Gujja S."/>
            <person name="Hansen M."/>
            <person name="Howarth C."/>
            <person name="Imamovic A."/>
            <person name="Ireland A."/>
            <person name="Larimer J."/>
            <person name="McCowan C."/>
            <person name="Murphy C."/>
            <person name="Pearson M."/>
            <person name="Poon T.W."/>
            <person name="Priest M."/>
            <person name="Roberts A."/>
            <person name="Saif S."/>
            <person name="Shea T."/>
            <person name="Sisk P."/>
            <person name="Sykes S."/>
            <person name="Wortman J."/>
            <person name="Nusbaum C."/>
            <person name="Birren B."/>
        </authorList>
    </citation>
    <scope>NUCLEOTIDE SEQUENCE [LARGE SCALE GENOMIC DNA]</scope>
    <source>
        <strain evidence="5 6">CBS 617.96</strain>
    </source>
</reference>
<dbReference type="InterPro" id="IPR013633">
    <property type="entry name" value="NRDE-2"/>
</dbReference>
<dbReference type="Pfam" id="PF08424">
    <property type="entry name" value="NRDE-2"/>
    <property type="match status" value="1"/>
</dbReference>